<dbReference type="GO" id="GO:0046872">
    <property type="term" value="F:metal ion binding"/>
    <property type="evidence" value="ECO:0007669"/>
    <property type="project" value="UniProtKB-KW"/>
</dbReference>
<dbReference type="Gene3D" id="3.40.50.1000">
    <property type="entry name" value="HAD superfamily/HAD-like"/>
    <property type="match status" value="1"/>
</dbReference>
<dbReference type="Pfam" id="PF02358">
    <property type="entry name" value="Trehalose_PPase"/>
    <property type="match status" value="1"/>
</dbReference>
<comment type="cofactor">
    <cofactor evidence="2">
        <name>Mg(2+)</name>
        <dbReference type="ChEBI" id="CHEBI:18420"/>
    </cofactor>
</comment>
<dbReference type="NCBIfam" id="TIGR00685">
    <property type="entry name" value="T6PP"/>
    <property type="match status" value="1"/>
</dbReference>
<comment type="catalytic activity">
    <reaction evidence="2">
        <text>alpha,alpha-trehalose 6-phosphate + H2O = alpha,alpha-trehalose + phosphate</text>
        <dbReference type="Rhea" id="RHEA:23420"/>
        <dbReference type="ChEBI" id="CHEBI:15377"/>
        <dbReference type="ChEBI" id="CHEBI:16551"/>
        <dbReference type="ChEBI" id="CHEBI:43474"/>
        <dbReference type="ChEBI" id="CHEBI:58429"/>
        <dbReference type="EC" id="3.1.3.12"/>
    </reaction>
</comment>
<keyword evidence="1 2" id="KW-0378">Hydrolase</keyword>
<dbReference type="SUPFAM" id="SSF56784">
    <property type="entry name" value="HAD-like"/>
    <property type="match status" value="1"/>
</dbReference>
<name>E8UBH1_DEIML</name>
<dbReference type="InterPro" id="IPR023214">
    <property type="entry name" value="HAD_sf"/>
</dbReference>
<dbReference type="InterPro" id="IPR003337">
    <property type="entry name" value="Trehalose_PPase"/>
</dbReference>
<keyword evidence="2" id="KW-0479">Metal-binding</keyword>
<accession>E8UBH1</accession>
<dbReference type="GO" id="GO:0005992">
    <property type="term" value="P:trehalose biosynthetic process"/>
    <property type="evidence" value="ECO:0007669"/>
    <property type="project" value="UniProtKB-UniPathway"/>
</dbReference>
<dbReference type="UniPathway" id="UPA00299"/>
<comment type="similarity">
    <text evidence="2">Belongs to the trehalose phosphatase family.</text>
</comment>
<evidence type="ECO:0000256" key="1">
    <source>
        <dbReference type="ARBA" id="ARBA00022801"/>
    </source>
</evidence>
<reference evidence="3 4" key="1">
    <citation type="journal article" date="2011" name="Stand. Genomic Sci.">
        <title>Complete genome sequence of Deinococcus maricopensis type strain (LB-34).</title>
        <authorList>
            <person name="Pukall R."/>
            <person name="Zeytun A."/>
            <person name="Lucas S."/>
            <person name="Lapidus A."/>
            <person name="Hammon N."/>
            <person name="Deshpande S."/>
            <person name="Nolan M."/>
            <person name="Cheng J.F."/>
            <person name="Pitluck S."/>
            <person name="Liolios K."/>
            <person name="Pagani I."/>
            <person name="Mikhailova N."/>
            <person name="Ivanova N."/>
            <person name="Mavromatis K."/>
            <person name="Pati A."/>
            <person name="Tapia R."/>
            <person name="Han C."/>
            <person name="Goodwin L."/>
            <person name="Chen A."/>
            <person name="Palaniappan K."/>
            <person name="Land M."/>
            <person name="Hauser L."/>
            <person name="Chang Y.J."/>
            <person name="Jeffries C.D."/>
            <person name="Brambilla E.M."/>
            <person name="Rohde M."/>
            <person name="Goker M."/>
            <person name="Detter J.C."/>
            <person name="Woyke T."/>
            <person name="Bristow J."/>
            <person name="Eisen J.A."/>
            <person name="Markowitz V."/>
            <person name="Hugenholtz P."/>
            <person name="Kyrpides N.C."/>
            <person name="Klenk H.P."/>
        </authorList>
    </citation>
    <scope>NUCLEOTIDE SEQUENCE [LARGE SCALE GENOMIC DNA]</scope>
    <source>
        <strain evidence="4">DSM 21211 / LMG 22137 / NRRL B-23946 / LB-34</strain>
    </source>
</reference>
<dbReference type="EC" id="3.1.3.12" evidence="2"/>
<dbReference type="OrthoDB" id="9797743at2"/>
<dbReference type="InterPro" id="IPR044651">
    <property type="entry name" value="OTSB-like"/>
</dbReference>
<dbReference type="Gene3D" id="3.30.70.1020">
    <property type="entry name" value="Trehalose-6-phosphate phosphatase related protein, domain 2"/>
    <property type="match status" value="1"/>
</dbReference>
<reference evidence="4" key="2">
    <citation type="submission" date="2011-01" db="EMBL/GenBank/DDBJ databases">
        <title>The complete genome of Deinococcus maricopensis DSM 21211.</title>
        <authorList>
            <consortium name="US DOE Joint Genome Institute (JGI-PGF)"/>
            <person name="Lucas S."/>
            <person name="Copeland A."/>
            <person name="Lapidus A."/>
            <person name="Goodwin L."/>
            <person name="Pitluck S."/>
            <person name="Kyrpides N."/>
            <person name="Mavromatis K."/>
            <person name="Pagani I."/>
            <person name="Ivanova N."/>
            <person name="Ovchinnikova G."/>
            <person name="Zeytun A."/>
            <person name="Detter J.C."/>
            <person name="Han C."/>
            <person name="Land M."/>
            <person name="Hauser L."/>
            <person name="Markowitz V."/>
            <person name="Cheng J.-F."/>
            <person name="Hugenholtz P."/>
            <person name="Woyke T."/>
            <person name="Wu D."/>
            <person name="Pukall R."/>
            <person name="Gehrich-Schroeter G."/>
            <person name="Brambilla E."/>
            <person name="Klenk H.-P."/>
            <person name="Eisen J.A."/>
        </authorList>
    </citation>
    <scope>NUCLEOTIDE SEQUENCE [LARGE SCALE GENOMIC DNA]</scope>
    <source>
        <strain evidence="4">DSM 21211 / LMG 22137 / NRRL B-23946 / LB-34</strain>
    </source>
</reference>
<dbReference type="KEGG" id="dmr:Deima_2781"/>
<dbReference type="RefSeq" id="WP_013557914.1">
    <property type="nucleotide sequence ID" value="NC_014958.1"/>
</dbReference>
<sequence>MTLPPDLLTLGTRPLLVILDYDGTLAPIVARPEDAWPEPGAREALHALLNGGQHRAAIVTGRRAQQVHAFLNLPDLPVIGLHGMEWPGESLQPPDTAALDALRAQLPGTTGVRVEDKGWTLAVHYREVPEAQQANVERQLARLKLPDGWEMMTGKKVREFRPGGFGKGKAVRRLAQEAPSHLPVFIGDDVTDEEGFKALREMNGTTIKVGEGETKAAYRLSDPARVVALLAQWTQQRPLL</sequence>
<protein>
    <recommendedName>
        <fullName evidence="2">Trehalose 6-phosphate phosphatase</fullName>
        <ecNumber evidence="2">3.1.3.12</ecNumber>
    </recommendedName>
</protein>
<organism evidence="3 4">
    <name type="scientific">Deinococcus maricopensis (strain DSM 21211 / LMG 22137 / NRRL B-23946 / LB-34)</name>
    <dbReference type="NCBI Taxonomy" id="709986"/>
    <lineage>
        <taxon>Bacteria</taxon>
        <taxon>Thermotogati</taxon>
        <taxon>Deinococcota</taxon>
        <taxon>Deinococci</taxon>
        <taxon>Deinococcales</taxon>
        <taxon>Deinococcaceae</taxon>
        <taxon>Deinococcus</taxon>
    </lineage>
</organism>
<evidence type="ECO:0000256" key="2">
    <source>
        <dbReference type="RuleBase" id="RU361117"/>
    </source>
</evidence>
<dbReference type="STRING" id="709986.Deima_2781"/>
<dbReference type="GO" id="GO:0004805">
    <property type="term" value="F:trehalose-phosphatase activity"/>
    <property type="evidence" value="ECO:0007669"/>
    <property type="project" value="UniProtKB-EC"/>
</dbReference>
<dbReference type="eggNOG" id="COG1877">
    <property type="taxonomic scope" value="Bacteria"/>
</dbReference>
<comment type="pathway">
    <text evidence="2">Glycan biosynthesis; trehalose biosynthesis.</text>
</comment>
<evidence type="ECO:0000313" key="4">
    <source>
        <dbReference type="Proteomes" id="UP000008635"/>
    </source>
</evidence>
<dbReference type="AlphaFoldDB" id="E8UBH1"/>
<dbReference type="CDD" id="cd01627">
    <property type="entry name" value="HAD_TPP"/>
    <property type="match status" value="1"/>
</dbReference>
<proteinExistence type="inferred from homology"/>
<keyword evidence="2" id="KW-0460">Magnesium</keyword>
<evidence type="ECO:0000313" key="3">
    <source>
        <dbReference type="EMBL" id="ADV68410.1"/>
    </source>
</evidence>
<dbReference type="PANTHER" id="PTHR43768">
    <property type="entry name" value="TREHALOSE 6-PHOSPHATE PHOSPHATASE"/>
    <property type="match status" value="1"/>
</dbReference>
<dbReference type="EMBL" id="CP002454">
    <property type="protein sequence ID" value="ADV68410.1"/>
    <property type="molecule type" value="Genomic_DNA"/>
</dbReference>
<dbReference type="InterPro" id="IPR036412">
    <property type="entry name" value="HAD-like_sf"/>
</dbReference>
<dbReference type="Proteomes" id="UP000008635">
    <property type="component" value="Chromosome"/>
</dbReference>
<keyword evidence="4" id="KW-1185">Reference proteome</keyword>
<gene>
    <name evidence="3" type="ordered locus">Deima_2781</name>
</gene>
<comment type="function">
    <text evidence="2">Removes the phosphate from trehalose 6-phosphate to produce free trehalose.</text>
</comment>
<dbReference type="PANTHER" id="PTHR43768:SF3">
    <property type="entry name" value="TREHALOSE 6-PHOSPHATE PHOSPHATASE"/>
    <property type="match status" value="1"/>
</dbReference>
<dbReference type="HOGENOM" id="CLU_037265_2_1_0"/>